<organism evidence="1 2">
    <name type="scientific">Cryptococcus gattii EJB2</name>
    <dbReference type="NCBI Taxonomy" id="1296103"/>
    <lineage>
        <taxon>Eukaryota</taxon>
        <taxon>Fungi</taxon>
        <taxon>Dikarya</taxon>
        <taxon>Basidiomycota</taxon>
        <taxon>Agaricomycotina</taxon>
        <taxon>Tremellomycetes</taxon>
        <taxon>Tremellales</taxon>
        <taxon>Cryptococcaceae</taxon>
        <taxon>Cryptococcus</taxon>
        <taxon>Cryptococcus gattii species complex</taxon>
    </lineage>
</organism>
<dbReference type="Proteomes" id="UP000054272">
    <property type="component" value="Unassembled WGS sequence"/>
</dbReference>
<dbReference type="Pfam" id="PF12586">
    <property type="entry name" value="DUF3760"/>
    <property type="match status" value="1"/>
</dbReference>
<sequence>MKGRLVSFASHTIPKPYLQIRNNIDSRSTQYVQSVDLCRFCGISDQAFQIRGHIGEEVFEFTTLKPLAEVQHLILDELANLDMLTYMCISKYHFRRMASRIYEVFDIPWQTRGIKRTLAGTNPLSQTKLEAFRNVKVLRLGSPFLPLQIQYPYIHQEYGISRIFDPSEMLGMFWFLLNQSARIPQGILFPQLKEIHINTRLCTINFWNTAIVNGGYNRPDIVDQSERLWYMIFAAIPESCRVIFHCILRCQWVDFDGAFSPYITANRLLGPLGKRPEFSIHFHAMTDTPFPIRRSRPPMAPHHVVKWDVYTPYHPKYDDIVTREAGPVFDLTADAPEIGPVGDAHERMLNFFWPETMLMPRQIPFSYTTFKATYKVARALYVADVNRHNQYPSTGDKI</sequence>
<proteinExistence type="predicted"/>
<dbReference type="InterPro" id="IPR022235">
    <property type="entry name" value="DUF3760"/>
</dbReference>
<dbReference type="EMBL" id="KN848736">
    <property type="protein sequence ID" value="KIR77887.1"/>
    <property type="molecule type" value="Genomic_DNA"/>
</dbReference>
<reference evidence="1 2" key="1">
    <citation type="submission" date="2015-01" db="EMBL/GenBank/DDBJ databases">
        <title>The Genome Sequence of Cryptococcus gattii EJB2.</title>
        <authorList>
            <consortium name="The Broad Institute Genomics Platform"/>
            <person name="Cuomo C."/>
            <person name="Litvintseva A."/>
            <person name="Chen Y."/>
            <person name="Heitman J."/>
            <person name="Sun S."/>
            <person name="Springer D."/>
            <person name="Dromer F."/>
            <person name="Young S."/>
            <person name="Zeng Q."/>
            <person name="Gargeya S."/>
            <person name="Abouelleil A."/>
            <person name="Alvarado L."/>
            <person name="Chapman S.B."/>
            <person name="Gainer-Dewar J."/>
            <person name="Goldberg J."/>
            <person name="Griggs A."/>
            <person name="Gujja S."/>
            <person name="Hansen M."/>
            <person name="Howarth C."/>
            <person name="Imamovic A."/>
            <person name="Larimer J."/>
            <person name="Murphy C."/>
            <person name="Naylor J."/>
            <person name="Pearson M."/>
            <person name="Priest M."/>
            <person name="Roberts A."/>
            <person name="Saif S."/>
            <person name="Shea T."/>
            <person name="Sykes S."/>
            <person name="Wortman J."/>
            <person name="Nusbaum C."/>
            <person name="Birren B."/>
        </authorList>
    </citation>
    <scope>NUCLEOTIDE SEQUENCE [LARGE SCALE GENOMIC DNA]</scope>
    <source>
        <strain evidence="1 2">EJB2</strain>
    </source>
</reference>
<protein>
    <recommendedName>
        <fullName evidence="3">F-box domain-containing protein</fullName>
    </recommendedName>
</protein>
<name>A0ABR5BQG3_9TREE</name>
<gene>
    <name evidence="1" type="ORF">I306_05124</name>
</gene>
<evidence type="ECO:0000313" key="1">
    <source>
        <dbReference type="EMBL" id="KIR77887.1"/>
    </source>
</evidence>
<keyword evidence="2" id="KW-1185">Reference proteome</keyword>
<accession>A0ABR5BQG3</accession>
<evidence type="ECO:0000313" key="2">
    <source>
        <dbReference type="Proteomes" id="UP000054272"/>
    </source>
</evidence>
<evidence type="ECO:0008006" key="3">
    <source>
        <dbReference type="Google" id="ProtNLM"/>
    </source>
</evidence>